<proteinExistence type="predicted"/>
<gene>
    <name evidence="1" type="ORF">N656DRAFT_576685</name>
</gene>
<protein>
    <submittedName>
        <fullName evidence="1">Uncharacterized protein</fullName>
    </submittedName>
</protein>
<keyword evidence="2" id="KW-1185">Reference proteome</keyword>
<evidence type="ECO:0000313" key="2">
    <source>
        <dbReference type="Proteomes" id="UP001302812"/>
    </source>
</evidence>
<dbReference type="Proteomes" id="UP001302812">
    <property type="component" value="Unassembled WGS sequence"/>
</dbReference>
<dbReference type="AlphaFoldDB" id="A0AAN6TGU2"/>
<sequence length="164" mass="17978">MVHQAAKSQCFQLYLQLTPQLGRIAETAESHRVSHMQLTSMSACLFHLIGKTFRKKFETAKWTLRTLTGGAAATTPRHPTTFLTACPKCLVAQGLFSVDRSCPTFPATEITSKRQDTAMAFSPDTSGSTSSKERHNAIFTYQNLAAGFSSSGSRSMVVIKEILQ</sequence>
<dbReference type="RefSeq" id="XP_064671767.1">
    <property type="nucleotide sequence ID" value="XM_064810159.1"/>
</dbReference>
<organism evidence="1 2">
    <name type="scientific">Canariomyces notabilis</name>
    <dbReference type="NCBI Taxonomy" id="2074819"/>
    <lineage>
        <taxon>Eukaryota</taxon>
        <taxon>Fungi</taxon>
        <taxon>Dikarya</taxon>
        <taxon>Ascomycota</taxon>
        <taxon>Pezizomycotina</taxon>
        <taxon>Sordariomycetes</taxon>
        <taxon>Sordariomycetidae</taxon>
        <taxon>Sordariales</taxon>
        <taxon>Chaetomiaceae</taxon>
        <taxon>Canariomyces</taxon>
    </lineage>
</organism>
<evidence type="ECO:0000313" key="1">
    <source>
        <dbReference type="EMBL" id="KAK4114197.1"/>
    </source>
</evidence>
<reference evidence="1" key="1">
    <citation type="journal article" date="2023" name="Mol. Phylogenet. Evol.">
        <title>Genome-scale phylogeny and comparative genomics of the fungal order Sordariales.</title>
        <authorList>
            <person name="Hensen N."/>
            <person name="Bonometti L."/>
            <person name="Westerberg I."/>
            <person name="Brannstrom I.O."/>
            <person name="Guillou S."/>
            <person name="Cros-Aarteil S."/>
            <person name="Calhoun S."/>
            <person name="Haridas S."/>
            <person name="Kuo A."/>
            <person name="Mondo S."/>
            <person name="Pangilinan J."/>
            <person name="Riley R."/>
            <person name="LaButti K."/>
            <person name="Andreopoulos B."/>
            <person name="Lipzen A."/>
            <person name="Chen C."/>
            <person name="Yan M."/>
            <person name="Daum C."/>
            <person name="Ng V."/>
            <person name="Clum A."/>
            <person name="Steindorff A."/>
            <person name="Ohm R.A."/>
            <person name="Martin F."/>
            <person name="Silar P."/>
            <person name="Natvig D.O."/>
            <person name="Lalanne C."/>
            <person name="Gautier V."/>
            <person name="Ament-Velasquez S.L."/>
            <person name="Kruys A."/>
            <person name="Hutchinson M.I."/>
            <person name="Powell A.J."/>
            <person name="Barry K."/>
            <person name="Miller A.N."/>
            <person name="Grigoriev I.V."/>
            <person name="Debuchy R."/>
            <person name="Gladieux P."/>
            <person name="Hiltunen Thoren M."/>
            <person name="Johannesson H."/>
        </authorList>
    </citation>
    <scope>NUCLEOTIDE SEQUENCE</scope>
    <source>
        <strain evidence="1">CBS 508.74</strain>
    </source>
</reference>
<reference evidence="1" key="2">
    <citation type="submission" date="2023-05" db="EMBL/GenBank/DDBJ databases">
        <authorList>
            <consortium name="Lawrence Berkeley National Laboratory"/>
            <person name="Steindorff A."/>
            <person name="Hensen N."/>
            <person name="Bonometti L."/>
            <person name="Westerberg I."/>
            <person name="Brannstrom I.O."/>
            <person name="Guillou S."/>
            <person name="Cros-Aarteil S."/>
            <person name="Calhoun S."/>
            <person name="Haridas S."/>
            <person name="Kuo A."/>
            <person name="Mondo S."/>
            <person name="Pangilinan J."/>
            <person name="Riley R."/>
            <person name="Labutti K."/>
            <person name="Andreopoulos B."/>
            <person name="Lipzen A."/>
            <person name="Chen C."/>
            <person name="Yanf M."/>
            <person name="Daum C."/>
            <person name="Ng V."/>
            <person name="Clum A."/>
            <person name="Ohm R."/>
            <person name="Martin F."/>
            <person name="Silar P."/>
            <person name="Natvig D."/>
            <person name="Lalanne C."/>
            <person name="Gautier V."/>
            <person name="Ament-Velasquez S.L."/>
            <person name="Kruys A."/>
            <person name="Hutchinson M.I."/>
            <person name="Powell A.J."/>
            <person name="Barry K."/>
            <person name="Miller A.N."/>
            <person name="Grigoriev I.V."/>
            <person name="Debuchy R."/>
            <person name="Gladieux P."/>
            <person name="Thoren M.H."/>
            <person name="Johannesson H."/>
        </authorList>
    </citation>
    <scope>NUCLEOTIDE SEQUENCE</scope>
    <source>
        <strain evidence="1">CBS 508.74</strain>
    </source>
</reference>
<dbReference type="EMBL" id="MU853337">
    <property type="protein sequence ID" value="KAK4114197.1"/>
    <property type="molecule type" value="Genomic_DNA"/>
</dbReference>
<name>A0AAN6TGU2_9PEZI</name>
<dbReference type="GeneID" id="89934284"/>
<accession>A0AAN6TGU2</accession>
<comment type="caution">
    <text evidence="1">The sequence shown here is derived from an EMBL/GenBank/DDBJ whole genome shotgun (WGS) entry which is preliminary data.</text>
</comment>